<gene>
    <name evidence="1" type="ORF">SAMN04487988_10373</name>
</gene>
<accession>A0A1I2R509</accession>
<dbReference type="AlphaFoldDB" id="A0A1I2R509"/>
<name>A0A1I2R509_9BACT</name>
<evidence type="ECO:0000313" key="1">
    <source>
        <dbReference type="EMBL" id="SFG35582.1"/>
    </source>
</evidence>
<reference evidence="2" key="1">
    <citation type="submission" date="2016-10" db="EMBL/GenBank/DDBJ databases">
        <authorList>
            <person name="Varghese N."/>
            <person name="Submissions S."/>
        </authorList>
    </citation>
    <scope>NUCLEOTIDE SEQUENCE [LARGE SCALE GENOMIC DNA]</scope>
    <source>
        <strain evidence="2">DSM 19315</strain>
    </source>
</reference>
<dbReference type="EMBL" id="FOPC01000003">
    <property type="protein sequence ID" value="SFG35582.1"/>
    <property type="molecule type" value="Genomic_DNA"/>
</dbReference>
<proteinExistence type="predicted"/>
<dbReference type="Proteomes" id="UP000199642">
    <property type="component" value="Unassembled WGS sequence"/>
</dbReference>
<protein>
    <submittedName>
        <fullName evidence="1">Uncharacterized protein</fullName>
    </submittedName>
</protein>
<organism evidence="1 2">
    <name type="scientific">Algoriphagus hitonicola</name>
    <dbReference type="NCBI Taxonomy" id="435880"/>
    <lineage>
        <taxon>Bacteria</taxon>
        <taxon>Pseudomonadati</taxon>
        <taxon>Bacteroidota</taxon>
        <taxon>Cytophagia</taxon>
        <taxon>Cytophagales</taxon>
        <taxon>Cyclobacteriaceae</taxon>
        <taxon>Algoriphagus</taxon>
    </lineage>
</organism>
<evidence type="ECO:0000313" key="2">
    <source>
        <dbReference type="Proteomes" id="UP000199642"/>
    </source>
</evidence>
<dbReference type="STRING" id="435880.SAMN04487988_10373"/>
<keyword evidence="2" id="KW-1185">Reference proteome</keyword>
<sequence>MANTKRIVTDKKIDNPLLCIGGGSRSLEKHNDRIFQTQSKGNRMF</sequence>